<dbReference type="InterPro" id="IPR003752">
    <property type="entry name" value="DiS_bond_form_DsbB/BdbC"/>
</dbReference>
<feature type="transmembrane region" description="Helical" evidence="15">
    <location>
        <begin position="42"/>
        <end position="60"/>
    </location>
</feature>
<sequence>MNPFRWSFRAQFLAGFLGCAALLAYAIYTQLYQGLEPCPLCIFQRIAYAALGLVFLVGGLHAPRAPGGRRFYGVAVALAGLVGIGIAGRHVWLQLQPQGTAPSCGPPLSFLQETLGPMELVRKVLTGTGDCGTVDWTLLGLSMPAWSLIGFVSLAAWGLLAAFRRRKGRHRF</sequence>
<keyword evidence="12 14" id="KW-0143">Chaperone</keyword>
<evidence type="ECO:0000256" key="15">
    <source>
        <dbReference type="SAM" id="Phobius"/>
    </source>
</evidence>
<comment type="caution">
    <text evidence="16">The sequence shown here is derived from an EMBL/GenBank/DDBJ whole genome shotgun (WGS) entry which is preliminary data.</text>
</comment>
<evidence type="ECO:0000256" key="10">
    <source>
        <dbReference type="ARBA" id="ARBA00023136"/>
    </source>
</evidence>
<feature type="transmembrane region" description="Helical" evidence="15">
    <location>
        <begin position="72"/>
        <end position="92"/>
    </location>
</feature>
<dbReference type="AlphaFoldDB" id="A0A7V8GL06"/>
<keyword evidence="11 14" id="KW-1015">Disulfide bond</keyword>
<dbReference type="GO" id="GO:0015035">
    <property type="term" value="F:protein-disulfide reductase activity"/>
    <property type="evidence" value="ECO:0007669"/>
    <property type="project" value="UniProtKB-UniRule"/>
</dbReference>
<evidence type="ECO:0000256" key="6">
    <source>
        <dbReference type="ARBA" id="ARBA00022692"/>
    </source>
</evidence>
<evidence type="ECO:0000256" key="5">
    <source>
        <dbReference type="ARBA" id="ARBA00022519"/>
    </source>
</evidence>
<keyword evidence="17" id="KW-1185">Reference proteome</keyword>
<dbReference type="Proteomes" id="UP000462066">
    <property type="component" value="Unassembled WGS sequence"/>
</dbReference>
<dbReference type="NCBIfam" id="NF003354">
    <property type="entry name" value="PRK04388.1"/>
    <property type="match status" value="1"/>
</dbReference>
<evidence type="ECO:0000256" key="14">
    <source>
        <dbReference type="HAMAP-Rule" id="MF_00286"/>
    </source>
</evidence>
<keyword evidence="9 14" id="KW-0560">Oxidoreductase</keyword>
<evidence type="ECO:0000256" key="3">
    <source>
        <dbReference type="ARBA" id="ARBA00022448"/>
    </source>
</evidence>
<keyword evidence="8 14" id="KW-1133">Transmembrane helix</keyword>
<feature type="topological domain" description="Cytoplasmic" evidence="14">
    <location>
        <begin position="165"/>
        <end position="172"/>
    </location>
</feature>
<feature type="transmembrane region" description="Helical" evidence="15">
    <location>
        <begin position="145"/>
        <end position="163"/>
    </location>
</feature>
<feature type="topological domain" description="Periplasmic" evidence="14">
    <location>
        <begin position="29"/>
        <end position="46"/>
    </location>
</feature>
<dbReference type="SUPFAM" id="SSF158442">
    <property type="entry name" value="DsbB-like"/>
    <property type="match status" value="1"/>
</dbReference>
<dbReference type="PANTHER" id="PTHR36570:SF3">
    <property type="entry name" value="DISULFIDE BOND FORMATION PROTEIN B"/>
    <property type="match status" value="1"/>
</dbReference>
<dbReference type="InterPro" id="IPR050183">
    <property type="entry name" value="DsbB"/>
</dbReference>
<dbReference type="InterPro" id="IPR022920">
    <property type="entry name" value="Disulphide_bond_form_DsbB"/>
</dbReference>
<keyword evidence="7 14" id="KW-0249">Electron transport</keyword>
<evidence type="ECO:0000313" key="16">
    <source>
        <dbReference type="EMBL" id="KAF1685486.1"/>
    </source>
</evidence>
<gene>
    <name evidence="14" type="primary">dsbB</name>
    <name evidence="16" type="ORF">B1992_12160</name>
</gene>
<comment type="subcellular location">
    <subcellularLocation>
        <location evidence="1">Cell inner membrane</location>
        <topology evidence="1">Multi-pass membrane protein</topology>
    </subcellularLocation>
    <subcellularLocation>
        <location evidence="14">Cell membrane</location>
        <topology evidence="14">Multi-pass membrane protein</topology>
    </subcellularLocation>
</comment>
<evidence type="ECO:0000256" key="1">
    <source>
        <dbReference type="ARBA" id="ARBA00004429"/>
    </source>
</evidence>
<evidence type="ECO:0000256" key="9">
    <source>
        <dbReference type="ARBA" id="ARBA00023002"/>
    </source>
</evidence>
<keyword evidence="6 14" id="KW-0812">Transmembrane</keyword>
<protein>
    <recommendedName>
        <fullName evidence="14">Disulfide bond formation protein B</fullName>
    </recommendedName>
    <alternativeName>
        <fullName evidence="14">Disulfide oxidoreductase</fullName>
    </alternativeName>
</protein>
<dbReference type="GO" id="GO:0009055">
    <property type="term" value="F:electron transfer activity"/>
    <property type="evidence" value="ECO:0007669"/>
    <property type="project" value="UniProtKB-UniRule"/>
</dbReference>
<evidence type="ECO:0000256" key="11">
    <source>
        <dbReference type="ARBA" id="ARBA00023157"/>
    </source>
</evidence>
<name>A0A7V8GL06_9GAMM</name>
<dbReference type="InterPro" id="IPR023380">
    <property type="entry name" value="DsbB-like_sf"/>
</dbReference>
<keyword evidence="10 14" id="KW-0472">Membrane</keyword>
<evidence type="ECO:0000256" key="13">
    <source>
        <dbReference type="ARBA" id="ARBA00023284"/>
    </source>
</evidence>
<dbReference type="HAMAP" id="MF_00286">
    <property type="entry name" value="DsbB"/>
    <property type="match status" value="1"/>
</dbReference>
<dbReference type="Pfam" id="PF02600">
    <property type="entry name" value="DsbB"/>
    <property type="match status" value="1"/>
</dbReference>
<dbReference type="GO" id="GO:0006457">
    <property type="term" value="P:protein folding"/>
    <property type="evidence" value="ECO:0007669"/>
    <property type="project" value="InterPro"/>
</dbReference>
<evidence type="ECO:0000313" key="17">
    <source>
        <dbReference type="Proteomes" id="UP000462066"/>
    </source>
</evidence>
<keyword evidence="3 14" id="KW-0813">Transport</keyword>
<evidence type="ECO:0000256" key="12">
    <source>
        <dbReference type="ARBA" id="ARBA00023186"/>
    </source>
</evidence>
<dbReference type="EMBL" id="MWIP01000013">
    <property type="protein sequence ID" value="KAF1685486.1"/>
    <property type="molecule type" value="Genomic_DNA"/>
</dbReference>
<dbReference type="RefSeq" id="WP_162311763.1">
    <property type="nucleotide sequence ID" value="NZ_JACHGU010000002.1"/>
</dbReference>
<dbReference type="PANTHER" id="PTHR36570">
    <property type="entry name" value="DISULFIDE BOND FORMATION PROTEIN B"/>
    <property type="match status" value="1"/>
</dbReference>
<evidence type="ECO:0000256" key="4">
    <source>
        <dbReference type="ARBA" id="ARBA00022475"/>
    </source>
</evidence>
<evidence type="ECO:0000256" key="8">
    <source>
        <dbReference type="ARBA" id="ARBA00022989"/>
    </source>
</evidence>
<comment type="function">
    <text evidence="14">Required for disulfide bond formation in some periplasmic proteins. Acts by oxidizing the DsbA protein.</text>
</comment>
<evidence type="ECO:0000256" key="7">
    <source>
        <dbReference type="ARBA" id="ARBA00022982"/>
    </source>
</evidence>
<keyword evidence="4 14" id="KW-1003">Cell membrane</keyword>
<feature type="topological domain" description="Cytoplasmic" evidence="14">
    <location>
        <begin position="1"/>
        <end position="11"/>
    </location>
</feature>
<feature type="disulfide bond" description="Redox-active" evidence="14">
    <location>
        <begin position="38"/>
        <end position="41"/>
    </location>
</feature>
<proteinExistence type="inferred from homology"/>
<dbReference type="GO" id="GO:0005886">
    <property type="term" value="C:plasma membrane"/>
    <property type="evidence" value="ECO:0007669"/>
    <property type="project" value="UniProtKB-SubCell"/>
</dbReference>
<comment type="similarity">
    <text evidence="2 14">Belongs to the DsbB family.</text>
</comment>
<evidence type="ECO:0000256" key="2">
    <source>
        <dbReference type="ARBA" id="ARBA00008823"/>
    </source>
</evidence>
<keyword evidence="13 14" id="KW-0676">Redox-active center</keyword>
<organism evidence="16 17">
    <name type="scientific">Pseudoxanthomonas broegbernensis</name>
    <dbReference type="NCBI Taxonomy" id="83619"/>
    <lineage>
        <taxon>Bacteria</taxon>
        <taxon>Pseudomonadati</taxon>
        <taxon>Pseudomonadota</taxon>
        <taxon>Gammaproteobacteria</taxon>
        <taxon>Lysobacterales</taxon>
        <taxon>Lysobacteraceae</taxon>
        <taxon>Pseudoxanthomonas</taxon>
    </lineage>
</organism>
<keyword evidence="5" id="KW-0997">Cell inner membrane</keyword>
<dbReference type="Gene3D" id="1.20.1550.10">
    <property type="entry name" value="DsbB-like"/>
    <property type="match status" value="1"/>
</dbReference>
<comment type="caution">
    <text evidence="14">Lacks conserved residue(s) required for the propagation of feature annotation.</text>
</comment>
<accession>A0A7V8GL06</accession>
<reference evidence="16 17" key="1">
    <citation type="submission" date="2017-10" db="EMBL/GenBank/DDBJ databases">
        <title>Whole genome sequencing of Pseudoxanthomonas broegbernensis DSM 12573(T).</title>
        <authorList>
            <person name="Kumar S."/>
            <person name="Bansal K."/>
            <person name="Kaur A."/>
            <person name="Patil P."/>
            <person name="Sharma S."/>
            <person name="Patil P.B."/>
        </authorList>
    </citation>
    <scope>NUCLEOTIDE SEQUENCE [LARGE SCALE GENOMIC DNA]</scope>
    <source>
        <strain evidence="16 17">DSM 12573</strain>
    </source>
</reference>